<dbReference type="AlphaFoldDB" id="A0A2K1FR32"/>
<protein>
    <submittedName>
        <fullName evidence="2">Uncharacterized protein</fullName>
    </submittedName>
</protein>
<keyword evidence="2" id="KW-0614">Plasmid</keyword>
<feature type="compositionally biased region" description="Basic residues" evidence="1">
    <location>
        <begin position="15"/>
        <end position="24"/>
    </location>
</feature>
<dbReference type="EMBL" id="POWG01000070">
    <property type="protein sequence ID" value="PNQ94919.1"/>
    <property type="molecule type" value="Genomic_DNA"/>
</dbReference>
<gene>
    <name evidence="2" type="ORF">C1S70_31595</name>
</gene>
<accession>A0A2K1FR32</accession>
<evidence type="ECO:0000313" key="2">
    <source>
        <dbReference type="EMBL" id="PNQ94919.1"/>
    </source>
</evidence>
<geneLocation type="plasmid" evidence="2">
    <name>p49unnamed</name>
</geneLocation>
<feature type="region of interest" description="Disordered" evidence="1">
    <location>
        <begin position="1"/>
        <end position="24"/>
    </location>
</feature>
<name>A0A2K1FR32_9PROT</name>
<proteinExistence type="predicted"/>
<dbReference type="Proteomes" id="UP000236268">
    <property type="component" value="Unassembled WGS sequence"/>
</dbReference>
<reference evidence="2 3" key="1">
    <citation type="submission" date="2018-01" db="EMBL/GenBank/DDBJ databases">
        <title>Whole genome sequence of Azospirillum brasilense REC3 isolated from strawberry roots.</title>
        <authorList>
            <person name="Fontana C.A."/>
            <person name="Salazar S.M."/>
            <person name="Bassi D."/>
            <person name="Puglisi E."/>
            <person name="Lovaisa N.C."/>
            <person name="Toffoli L.M."/>
            <person name="Pedraza R."/>
            <person name="Cocconcelli P.S."/>
        </authorList>
    </citation>
    <scope>NUCLEOTIDE SEQUENCE [LARGE SCALE GENOMIC DNA]</scope>
    <source>
        <strain evidence="2 3">REC3</strain>
        <plasmid evidence="2">p49unnamed</plasmid>
    </source>
</reference>
<sequence>MARRATQPAASPRRSTGRPRRRQWTRTWRMSWRILLWWEVGCGQWVPPPRPSPAHARGGRTKSPPLRSGGGLGRGQSPAAP</sequence>
<organism evidence="2 3">
    <name type="scientific">Azospirillum argentinense</name>
    <dbReference type="NCBI Taxonomy" id="2970906"/>
    <lineage>
        <taxon>Bacteria</taxon>
        <taxon>Pseudomonadati</taxon>
        <taxon>Pseudomonadota</taxon>
        <taxon>Alphaproteobacteria</taxon>
        <taxon>Rhodospirillales</taxon>
        <taxon>Azospirillaceae</taxon>
        <taxon>Azospirillum</taxon>
    </lineage>
</organism>
<evidence type="ECO:0000256" key="1">
    <source>
        <dbReference type="SAM" id="MobiDB-lite"/>
    </source>
</evidence>
<evidence type="ECO:0000313" key="3">
    <source>
        <dbReference type="Proteomes" id="UP000236268"/>
    </source>
</evidence>
<comment type="caution">
    <text evidence="2">The sequence shown here is derived from an EMBL/GenBank/DDBJ whole genome shotgun (WGS) entry which is preliminary data.</text>
</comment>
<feature type="region of interest" description="Disordered" evidence="1">
    <location>
        <begin position="46"/>
        <end position="81"/>
    </location>
</feature>